<evidence type="ECO:0000313" key="1">
    <source>
        <dbReference type="EMBL" id="KAI7731524.1"/>
    </source>
</evidence>
<dbReference type="Proteomes" id="UP001206925">
    <property type="component" value="Unassembled WGS sequence"/>
</dbReference>
<organism evidence="1 2">
    <name type="scientific">Ambrosia artemisiifolia</name>
    <name type="common">Common ragweed</name>
    <dbReference type="NCBI Taxonomy" id="4212"/>
    <lineage>
        <taxon>Eukaryota</taxon>
        <taxon>Viridiplantae</taxon>
        <taxon>Streptophyta</taxon>
        <taxon>Embryophyta</taxon>
        <taxon>Tracheophyta</taxon>
        <taxon>Spermatophyta</taxon>
        <taxon>Magnoliopsida</taxon>
        <taxon>eudicotyledons</taxon>
        <taxon>Gunneridae</taxon>
        <taxon>Pentapetalae</taxon>
        <taxon>asterids</taxon>
        <taxon>campanulids</taxon>
        <taxon>Asterales</taxon>
        <taxon>Asteraceae</taxon>
        <taxon>Asteroideae</taxon>
        <taxon>Heliantheae alliance</taxon>
        <taxon>Heliantheae</taxon>
        <taxon>Ambrosia</taxon>
    </lineage>
</organism>
<dbReference type="AlphaFoldDB" id="A0AAD5BZW5"/>
<name>A0AAD5BZW5_AMBAR</name>
<keyword evidence="2" id="KW-1185">Reference proteome</keyword>
<dbReference type="EMBL" id="JAMZMK010010437">
    <property type="protein sequence ID" value="KAI7731524.1"/>
    <property type="molecule type" value="Genomic_DNA"/>
</dbReference>
<proteinExistence type="predicted"/>
<sequence length="80" mass="9249">MLFVFRQPTTALPAEVVDEDDYRRQWQTKMITGRQWQTRNTALPTGTYIYAHYRKQEVIFGVVFIIGSAHKVCGRKGITG</sequence>
<protein>
    <submittedName>
        <fullName evidence="1">Uncharacterized protein</fullName>
    </submittedName>
</protein>
<comment type="caution">
    <text evidence="1">The sequence shown here is derived from an EMBL/GenBank/DDBJ whole genome shotgun (WGS) entry which is preliminary data.</text>
</comment>
<accession>A0AAD5BZW5</accession>
<gene>
    <name evidence="1" type="ORF">M8C21_006417</name>
</gene>
<evidence type="ECO:0000313" key="2">
    <source>
        <dbReference type="Proteomes" id="UP001206925"/>
    </source>
</evidence>
<reference evidence="1" key="1">
    <citation type="submission" date="2022-06" db="EMBL/GenBank/DDBJ databases">
        <title>Uncovering the hologenomic basis of an extraordinary plant invasion.</title>
        <authorList>
            <person name="Bieker V.C."/>
            <person name="Martin M.D."/>
            <person name="Gilbert T."/>
            <person name="Hodgins K."/>
            <person name="Battlay P."/>
            <person name="Petersen B."/>
            <person name="Wilson J."/>
        </authorList>
    </citation>
    <scope>NUCLEOTIDE SEQUENCE</scope>
    <source>
        <strain evidence="1">AA19_3_7</strain>
        <tissue evidence="1">Leaf</tissue>
    </source>
</reference>